<dbReference type="PANTHER" id="PTHR21683:SF2">
    <property type="entry name" value="COILED-COIL DOMAIN-CONTAINING PROTEIN 42 LIKE-2-LIKE"/>
    <property type="match status" value="1"/>
</dbReference>
<protein>
    <recommendedName>
        <fullName evidence="3">DUF4200 domain-containing protein</fullName>
    </recommendedName>
</protein>
<evidence type="ECO:0000313" key="1">
    <source>
        <dbReference type="EMBL" id="KAK7895792.1"/>
    </source>
</evidence>
<dbReference type="AlphaFoldDB" id="A0AAW0N9Q8"/>
<accession>A0AAW0N9Q8</accession>
<comment type="caution">
    <text evidence="1">The sequence shown here is derived from an EMBL/GenBank/DDBJ whole genome shotgun (WGS) entry which is preliminary data.</text>
</comment>
<evidence type="ECO:0008006" key="3">
    <source>
        <dbReference type="Google" id="ProtNLM"/>
    </source>
</evidence>
<keyword evidence="2" id="KW-1185">Reference proteome</keyword>
<organism evidence="1 2">
    <name type="scientific">Mugilogobius chulae</name>
    <name type="common">yellowstripe goby</name>
    <dbReference type="NCBI Taxonomy" id="88201"/>
    <lineage>
        <taxon>Eukaryota</taxon>
        <taxon>Metazoa</taxon>
        <taxon>Chordata</taxon>
        <taxon>Craniata</taxon>
        <taxon>Vertebrata</taxon>
        <taxon>Euteleostomi</taxon>
        <taxon>Actinopterygii</taxon>
        <taxon>Neopterygii</taxon>
        <taxon>Teleostei</taxon>
        <taxon>Neoteleostei</taxon>
        <taxon>Acanthomorphata</taxon>
        <taxon>Gobiaria</taxon>
        <taxon>Gobiiformes</taxon>
        <taxon>Gobioidei</taxon>
        <taxon>Gobiidae</taxon>
        <taxon>Gobionellinae</taxon>
        <taxon>Mugilogobius</taxon>
    </lineage>
</organism>
<dbReference type="EMBL" id="JBBPFD010000015">
    <property type="protein sequence ID" value="KAK7895792.1"/>
    <property type="molecule type" value="Genomic_DNA"/>
</dbReference>
<gene>
    <name evidence="1" type="ORF">WMY93_021117</name>
</gene>
<dbReference type="InterPro" id="IPR051147">
    <property type="entry name" value="CFAP_domain-containing"/>
</dbReference>
<evidence type="ECO:0000313" key="2">
    <source>
        <dbReference type="Proteomes" id="UP001460270"/>
    </source>
</evidence>
<dbReference type="PANTHER" id="PTHR21683">
    <property type="entry name" value="COILED-COIL DOMAIN-CONTAINING PROTEIN 42 LIKE-2-LIKE-RELATED"/>
    <property type="match status" value="1"/>
</dbReference>
<dbReference type="Proteomes" id="UP001460270">
    <property type="component" value="Unassembled WGS sequence"/>
</dbReference>
<proteinExistence type="predicted"/>
<sequence length="201" mass="23548">MEAERQRLAEELVHLQQKKSALELQVHNLSVFHDFLEQLVKLSKFNEVQEQANHFESLLHFKDQLSQRDDGDQDRINKLRTELVTLEDHSRLMMVHRRNQLSHLQTELEKTCSEAFLWEQKWNRIQETAAKKTLLLGKIKMATLNLYEMTGSPLDKGGNIIEENDTDAQLEKIQEFFLDHSDIVIQFLSTKGQNISHISNK</sequence>
<name>A0AAW0N9Q8_9GOBI</name>
<reference evidence="2" key="1">
    <citation type="submission" date="2024-04" db="EMBL/GenBank/DDBJ databases">
        <title>Salinicola lusitanus LLJ914,a marine bacterium isolated from the Okinawa Trough.</title>
        <authorList>
            <person name="Li J."/>
        </authorList>
    </citation>
    <scope>NUCLEOTIDE SEQUENCE [LARGE SCALE GENOMIC DNA]</scope>
</reference>